<keyword evidence="2" id="KW-1185">Reference proteome</keyword>
<dbReference type="Proteomes" id="UP000235464">
    <property type="component" value="Chromosome I"/>
</dbReference>
<protein>
    <submittedName>
        <fullName evidence="1">Uncharacterized protein</fullName>
    </submittedName>
</protein>
<proteinExistence type="predicted"/>
<gene>
    <name evidence="1" type="ORF">SCNRRL3882_3592</name>
</gene>
<evidence type="ECO:0000313" key="2">
    <source>
        <dbReference type="Proteomes" id="UP000235464"/>
    </source>
</evidence>
<name>A0A2N9B9X3_STRCX</name>
<sequence>MTHQYAVEVVLTRPASARELHRARCCVTFAANADRTRLMTVQSGKSAGRALHRLRRRLDSALPIDVLSTHYPDRHGRVLLNVVLSRRANAQIRQEAATSGARAGEVLSERITVGLAREQRERHQRLESRLRSLLTHHTPEEVLACAAARLFQARPPG</sequence>
<dbReference type="EMBL" id="LT963352">
    <property type="protein sequence ID" value="SOR80136.1"/>
    <property type="molecule type" value="Genomic_DNA"/>
</dbReference>
<dbReference type="RefSeq" id="WP_010044163.1">
    <property type="nucleotide sequence ID" value="NZ_LT962942.1"/>
</dbReference>
<organism evidence="1 2">
    <name type="scientific">Streptomyces chartreusis NRRL 3882</name>
    <dbReference type="NCBI Taxonomy" id="1079985"/>
    <lineage>
        <taxon>Bacteria</taxon>
        <taxon>Bacillati</taxon>
        <taxon>Actinomycetota</taxon>
        <taxon>Actinomycetes</taxon>
        <taxon>Kitasatosporales</taxon>
        <taxon>Streptomycetaceae</taxon>
        <taxon>Streptomyces</taxon>
    </lineage>
</organism>
<evidence type="ECO:0000313" key="1">
    <source>
        <dbReference type="EMBL" id="SOR80136.1"/>
    </source>
</evidence>
<dbReference type="AlphaFoldDB" id="A0A2N9B9X3"/>
<reference evidence="2" key="1">
    <citation type="submission" date="2017-11" db="EMBL/GenBank/DDBJ databases">
        <authorList>
            <person name="Wibberg D."/>
        </authorList>
    </citation>
    <scope>NUCLEOTIDE SEQUENCE [LARGE SCALE GENOMIC DNA]</scope>
</reference>
<dbReference type="OrthoDB" id="4201401at2"/>
<accession>A0A2N9B9X3</accession>